<comment type="subcellular location">
    <subcellularLocation>
        <location evidence="1">Membrane</location>
        <topology evidence="1">Multi-pass membrane protein</topology>
    </subcellularLocation>
</comment>
<feature type="region of interest" description="Disordered" evidence="6">
    <location>
        <begin position="652"/>
        <end position="680"/>
    </location>
</feature>
<keyword evidence="5 7" id="KW-0472">Membrane</keyword>
<evidence type="ECO:0000256" key="2">
    <source>
        <dbReference type="ARBA" id="ARBA00005982"/>
    </source>
</evidence>
<dbReference type="EMBL" id="LVLJ01000170">
    <property type="protein sequence ID" value="OAE35480.1"/>
    <property type="molecule type" value="Genomic_DNA"/>
</dbReference>
<evidence type="ECO:0000256" key="5">
    <source>
        <dbReference type="ARBA" id="ARBA00023136"/>
    </source>
</evidence>
<evidence type="ECO:0000313" key="9">
    <source>
        <dbReference type="Proteomes" id="UP000077202"/>
    </source>
</evidence>
<feature type="transmembrane region" description="Helical" evidence="7">
    <location>
        <begin position="474"/>
        <end position="494"/>
    </location>
</feature>
<dbReference type="InterPro" id="IPR036259">
    <property type="entry name" value="MFS_trans_sf"/>
</dbReference>
<dbReference type="GO" id="GO:0016020">
    <property type="term" value="C:membrane"/>
    <property type="evidence" value="ECO:0007669"/>
    <property type="project" value="UniProtKB-SubCell"/>
</dbReference>
<gene>
    <name evidence="8" type="ORF">AXG93_2189s1140</name>
</gene>
<feature type="compositionally biased region" description="Basic residues" evidence="6">
    <location>
        <begin position="734"/>
        <end position="743"/>
    </location>
</feature>
<dbReference type="Proteomes" id="UP000077202">
    <property type="component" value="Unassembled WGS sequence"/>
</dbReference>
<dbReference type="Pfam" id="PF00854">
    <property type="entry name" value="PTR2"/>
    <property type="match status" value="1"/>
</dbReference>
<accession>A0A176WQT6</accession>
<evidence type="ECO:0000256" key="6">
    <source>
        <dbReference type="SAM" id="MobiDB-lite"/>
    </source>
</evidence>
<comment type="similarity">
    <text evidence="2">Belongs to the major facilitator superfamily. Proton-dependent oligopeptide transporter (POT/PTR) (TC 2.A.17) family.</text>
</comment>
<organism evidence="8 9">
    <name type="scientific">Marchantia polymorpha subsp. ruderalis</name>
    <dbReference type="NCBI Taxonomy" id="1480154"/>
    <lineage>
        <taxon>Eukaryota</taxon>
        <taxon>Viridiplantae</taxon>
        <taxon>Streptophyta</taxon>
        <taxon>Embryophyta</taxon>
        <taxon>Marchantiophyta</taxon>
        <taxon>Marchantiopsida</taxon>
        <taxon>Marchantiidae</taxon>
        <taxon>Marchantiales</taxon>
        <taxon>Marchantiaceae</taxon>
        <taxon>Marchantia</taxon>
    </lineage>
</organism>
<feature type="region of interest" description="Disordered" evidence="6">
    <location>
        <begin position="705"/>
        <end position="753"/>
    </location>
</feature>
<feature type="transmembrane region" description="Helical" evidence="7">
    <location>
        <begin position="553"/>
        <end position="572"/>
    </location>
</feature>
<keyword evidence="3 7" id="KW-0812">Transmembrane</keyword>
<protein>
    <submittedName>
        <fullName evidence="8">Uncharacterized protein</fullName>
    </submittedName>
</protein>
<feature type="transmembrane region" description="Helical" evidence="7">
    <location>
        <begin position="161"/>
        <end position="186"/>
    </location>
</feature>
<dbReference type="PANTHER" id="PTHR11654">
    <property type="entry name" value="OLIGOPEPTIDE TRANSPORTER-RELATED"/>
    <property type="match status" value="1"/>
</dbReference>
<name>A0A176WQT6_MARPO</name>
<evidence type="ECO:0000256" key="3">
    <source>
        <dbReference type="ARBA" id="ARBA00022692"/>
    </source>
</evidence>
<evidence type="ECO:0000256" key="1">
    <source>
        <dbReference type="ARBA" id="ARBA00004141"/>
    </source>
</evidence>
<feature type="transmembrane region" description="Helical" evidence="7">
    <location>
        <begin position="247"/>
        <end position="271"/>
    </location>
</feature>
<feature type="transmembrane region" description="Helical" evidence="7">
    <location>
        <begin position="433"/>
        <end position="453"/>
    </location>
</feature>
<dbReference type="CDD" id="cd17351">
    <property type="entry name" value="MFS_NPF"/>
    <property type="match status" value="1"/>
</dbReference>
<sequence length="764" mass="84347">MPMFANHDVHITVAGLSPYCPMTADGSLLPSQLKLPGDMGTEGSCGYRRSKCQPRHVIIRMASNTITKDENVLGDGSMDYCGQVARRNTTGGWKTGPFILGPETCEKLAVGGIVINLVPFLTGQLHLSSSYSANLVTTYQGTSYIFTLLGGFVADAMLGRFLVTTGASVIQFLGLLMLTLSATFPFLKPKECAGDNCQPQTGTPLIVTYISLYLIALGTGGIKACASPFGADQFDPHHEQEKKSLNGFFSWYFFTITCGAFFAVTVLVYIQDHVGREWGYLIPTVCMLLVIVAFIMARRLYRYKAPKGSPLTLIAQVFVSAYKKRKLPLPADADSLYELSSKDRPQDYVPVQHSNQFKFLDKAAIIEDLNDPETRSPWRLGTVTSVEETKMVLRLLPILLTTSLFYTVYAQMTTFSVAQGRSMERKMGGHFEFPAPSMGAFLQGGILLSLFLWEKAFIPIARRFTGNKKGVSSLHRISYGLLLSIVTMVIAGFVEKKRMQHVHEQHLGLDPAEEKVVRMSIFWLLPQYMLVGAGEGLTYAGQLDFFYNESPKAMRSMGAALCVCTLSIGYYTSSLLVSLVNSVTGHSNADGSISGAWLPDDIDTGKLYNFYWMLAIVSSVNFVLFVACAHWYKYKAEAALDSDEELEIHLSDDDDSDARSQSTVASFSKLPPSPPSPPCLNASRYSDIKRMLSLTAMSFENSGRISGEHEDSHQFRGASPISRDESVAIEHSQPRHKRTRTRTHSPYQSPEYEIPFAISGSPII</sequence>
<dbReference type="InterPro" id="IPR000109">
    <property type="entry name" value="POT_fam"/>
</dbReference>
<evidence type="ECO:0000256" key="7">
    <source>
        <dbReference type="SAM" id="Phobius"/>
    </source>
</evidence>
<evidence type="ECO:0000313" key="8">
    <source>
        <dbReference type="EMBL" id="OAE35480.1"/>
    </source>
</evidence>
<feature type="transmembrane region" description="Helical" evidence="7">
    <location>
        <begin position="521"/>
        <end position="541"/>
    </location>
</feature>
<evidence type="ECO:0000256" key="4">
    <source>
        <dbReference type="ARBA" id="ARBA00022989"/>
    </source>
</evidence>
<dbReference type="Gene3D" id="1.20.1250.20">
    <property type="entry name" value="MFS general substrate transporter like domains"/>
    <property type="match status" value="1"/>
</dbReference>
<feature type="transmembrane region" description="Helical" evidence="7">
    <location>
        <begin position="133"/>
        <end position="154"/>
    </location>
</feature>
<dbReference type="AlphaFoldDB" id="A0A176WQT6"/>
<feature type="transmembrane region" description="Helical" evidence="7">
    <location>
        <begin position="277"/>
        <end position="297"/>
    </location>
</feature>
<keyword evidence="4 7" id="KW-1133">Transmembrane helix</keyword>
<proteinExistence type="inferred from homology"/>
<keyword evidence="9" id="KW-1185">Reference proteome</keyword>
<dbReference type="GO" id="GO:0022857">
    <property type="term" value="F:transmembrane transporter activity"/>
    <property type="evidence" value="ECO:0007669"/>
    <property type="project" value="InterPro"/>
</dbReference>
<feature type="transmembrane region" description="Helical" evidence="7">
    <location>
        <begin position="206"/>
        <end position="226"/>
    </location>
</feature>
<reference evidence="8" key="1">
    <citation type="submission" date="2016-03" db="EMBL/GenBank/DDBJ databases">
        <title>Mechanisms controlling the formation of the plant cell surface in tip-growing cells are functionally conserved among land plants.</title>
        <authorList>
            <person name="Honkanen S."/>
            <person name="Jones V.A."/>
            <person name="Morieri G."/>
            <person name="Champion C."/>
            <person name="Hetherington A.J."/>
            <person name="Kelly S."/>
            <person name="Saint-Marcoux D."/>
            <person name="Proust H."/>
            <person name="Prescott H."/>
            <person name="Dolan L."/>
        </authorList>
    </citation>
    <scope>NUCLEOTIDE SEQUENCE [LARGE SCALE GENOMIC DNA]</scope>
    <source>
        <tissue evidence="8">Whole gametophyte</tissue>
    </source>
</reference>
<feature type="transmembrane region" description="Helical" evidence="7">
    <location>
        <begin position="395"/>
        <end position="413"/>
    </location>
</feature>
<dbReference type="SUPFAM" id="SSF103473">
    <property type="entry name" value="MFS general substrate transporter"/>
    <property type="match status" value="1"/>
</dbReference>
<comment type="caution">
    <text evidence="8">The sequence shown here is derived from an EMBL/GenBank/DDBJ whole genome shotgun (WGS) entry which is preliminary data.</text>
</comment>
<feature type="transmembrane region" description="Helical" evidence="7">
    <location>
        <begin position="610"/>
        <end position="632"/>
    </location>
</feature>